<evidence type="ECO:0000256" key="1">
    <source>
        <dbReference type="ARBA" id="ARBA00004123"/>
    </source>
</evidence>
<evidence type="ECO:0000313" key="6">
    <source>
        <dbReference type="EMBL" id="KAG5591230.1"/>
    </source>
</evidence>
<dbReference type="InterPro" id="IPR044567">
    <property type="entry name" value="CLSY/DRD1"/>
</dbReference>
<evidence type="ECO:0000256" key="4">
    <source>
        <dbReference type="ARBA" id="ARBA00022840"/>
    </source>
</evidence>
<accession>A0A9J5XWG0</accession>
<organism evidence="6 7">
    <name type="scientific">Solanum commersonii</name>
    <name type="common">Commerson's wild potato</name>
    <name type="synonym">Commerson's nightshade</name>
    <dbReference type="NCBI Taxonomy" id="4109"/>
    <lineage>
        <taxon>Eukaryota</taxon>
        <taxon>Viridiplantae</taxon>
        <taxon>Streptophyta</taxon>
        <taxon>Embryophyta</taxon>
        <taxon>Tracheophyta</taxon>
        <taxon>Spermatophyta</taxon>
        <taxon>Magnoliopsida</taxon>
        <taxon>eudicotyledons</taxon>
        <taxon>Gunneridae</taxon>
        <taxon>Pentapetalae</taxon>
        <taxon>asterids</taxon>
        <taxon>lamiids</taxon>
        <taxon>Solanales</taxon>
        <taxon>Solanaceae</taxon>
        <taxon>Solanoideae</taxon>
        <taxon>Solaneae</taxon>
        <taxon>Solanum</taxon>
    </lineage>
</organism>
<gene>
    <name evidence="6" type="ORF">H5410_041744</name>
</gene>
<evidence type="ECO:0000256" key="5">
    <source>
        <dbReference type="ARBA" id="ARBA00023242"/>
    </source>
</evidence>
<comment type="caution">
    <text evidence="6">The sequence shown here is derived from an EMBL/GenBank/DDBJ whole genome shotgun (WGS) entry which is preliminary data.</text>
</comment>
<dbReference type="Gene3D" id="3.40.50.10810">
    <property type="entry name" value="Tandem AAA-ATPase domain"/>
    <property type="match status" value="1"/>
</dbReference>
<dbReference type="GO" id="GO:0005524">
    <property type="term" value="F:ATP binding"/>
    <property type="evidence" value="ECO:0007669"/>
    <property type="project" value="UniProtKB-KW"/>
</dbReference>
<dbReference type="PANTHER" id="PTHR45821">
    <property type="entry name" value="SNF2 DOMAIN-CONTAINING PROTEIN CLASSY 2-RELATED"/>
    <property type="match status" value="1"/>
</dbReference>
<comment type="subcellular location">
    <subcellularLocation>
        <location evidence="1">Nucleus</location>
    </subcellularLocation>
</comment>
<dbReference type="AlphaFoldDB" id="A0A9J5XWG0"/>
<keyword evidence="2" id="KW-0547">Nucleotide-binding</keyword>
<dbReference type="OrthoDB" id="2020972at2759"/>
<keyword evidence="7" id="KW-1185">Reference proteome</keyword>
<protein>
    <submittedName>
        <fullName evidence="6">Uncharacterized protein</fullName>
    </submittedName>
</protein>
<dbReference type="GO" id="GO:0005634">
    <property type="term" value="C:nucleus"/>
    <property type="evidence" value="ECO:0007669"/>
    <property type="project" value="UniProtKB-SubCell"/>
</dbReference>
<dbReference type="GO" id="GO:0004386">
    <property type="term" value="F:helicase activity"/>
    <property type="evidence" value="ECO:0007669"/>
    <property type="project" value="UniProtKB-KW"/>
</dbReference>
<dbReference type="EMBL" id="JACXVP010000008">
    <property type="protein sequence ID" value="KAG5591230.1"/>
    <property type="molecule type" value="Genomic_DNA"/>
</dbReference>
<dbReference type="InterPro" id="IPR038718">
    <property type="entry name" value="SNF2-like_sf"/>
</dbReference>
<sequence length="373" mass="42973">MYPNRRGGFEFMWNNIAGDINLERLKEPLSESKGGCIISPPPSTRKTRLNIVFLQSILKMFPQCRPEAEFQKWAVDITFHNLNNKDFSLKEDEGIVGVFHHLSNSAKKNSHLMHMVKLKYWVKSKSVLVISYDLFRILTRENGEGYAKETREILLKFPGMLFLEEGHTARNEHNLVWKALKKNSIKEMYNTLCVVSPKFATDLEQKWASLGSSIDKNKKCKECKPSNARKAKLYKVSEKSIRFSVSTFLSACHRRLCSFRAMCPSSRTIRPDNFRRISPISLALSSPSSPMRPANKNSNFSRIFFQFFQRASVEDSNSNLEYEVVSVYSLDLFIVLHMLDLEETISFVAFNIRAAFSSMIKTSYHSHFLPPSH</sequence>
<reference evidence="6 7" key="1">
    <citation type="submission" date="2020-09" db="EMBL/GenBank/DDBJ databases">
        <title>De no assembly of potato wild relative species, Solanum commersonii.</title>
        <authorList>
            <person name="Cho K."/>
        </authorList>
    </citation>
    <scope>NUCLEOTIDE SEQUENCE [LARGE SCALE GENOMIC DNA]</scope>
    <source>
        <strain evidence="6">LZ3.2</strain>
        <tissue evidence="6">Leaf</tissue>
    </source>
</reference>
<evidence type="ECO:0000256" key="2">
    <source>
        <dbReference type="ARBA" id="ARBA00022741"/>
    </source>
</evidence>
<name>A0A9J5XWG0_SOLCO</name>
<dbReference type="PANTHER" id="PTHR45821:SF24">
    <property type="entry name" value="HELICASE C-TERMINAL DOMAIN-CONTAINING PROTEIN"/>
    <property type="match status" value="1"/>
</dbReference>
<keyword evidence="4" id="KW-0067">ATP-binding</keyword>
<keyword evidence="5" id="KW-0539">Nucleus</keyword>
<dbReference type="Proteomes" id="UP000824120">
    <property type="component" value="Chromosome 8"/>
</dbReference>
<keyword evidence="3" id="KW-0347">Helicase</keyword>
<dbReference type="GO" id="GO:0080188">
    <property type="term" value="P:gene silencing by siRNA-directed DNA methylation"/>
    <property type="evidence" value="ECO:0007669"/>
    <property type="project" value="InterPro"/>
</dbReference>
<evidence type="ECO:0000313" key="7">
    <source>
        <dbReference type="Proteomes" id="UP000824120"/>
    </source>
</evidence>
<keyword evidence="3" id="KW-0378">Hydrolase</keyword>
<proteinExistence type="predicted"/>
<evidence type="ECO:0000256" key="3">
    <source>
        <dbReference type="ARBA" id="ARBA00022806"/>
    </source>
</evidence>